<protein>
    <recommendedName>
        <fullName evidence="3">Response regulatory domain-containing protein</fullName>
    </recommendedName>
</protein>
<gene>
    <name evidence="4" type="ORF">A3H38_02785</name>
</gene>
<feature type="domain" description="Response regulatory" evidence="3">
    <location>
        <begin position="13"/>
        <end position="136"/>
    </location>
</feature>
<evidence type="ECO:0000259" key="3">
    <source>
        <dbReference type="PROSITE" id="PS50110"/>
    </source>
</evidence>
<dbReference type="AlphaFoldDB" id="A0A1F4R8Y7"/>
<keyword evidence="1 2" id="KW-0597">Phosphoprotein</keyword>
<dbReference type="Proteomes" id="UP000176938">
    <property type="component" value="Unassembled WGS sequence"/>
</dbReference>
<proteinExistence type="predicted"/>
<dbReference type="EMBL" id="METP01000048">
    <property type="protein sequence ID" value="OGC04576.1"/>
    <property type="molecule type" value="Genomic_DNA"/>
</dbReference>
<evidence type="ECO:0000313" key="4">
    <source>
        <dbReference type="EMBL" id="OGC04576.1"/>
    </source>
</evidence>
<evidence type="ECO:0000256" key="2">
    <source>
        <dbReference type="PROSITE-ProRule" id="PRU00169"/>
    </source>
</evidence>
<dbReference type="SMART" id="SM00448">
    <property type="entry name" value="REC"/>
    <property type="match status" value="1"/>
</dbReference>
<evidence type="ECO:0000313" key="5">
    <source>
        <dbReference type="Proteomes" id="UP000176938"/>
    </source>
</evidence>
<dbReference type="InterPro" id="IPR011006">
    <property type="entry name" value="CheY-like_superfamily"/>
</dbReference>
<feature type="modified residue" description="4-aspartylphosphate" evidence="2">
    <location>
        <position position="62"/>
    </location>
</feature>
<accession>A0A1F4R8Y7</accession>
<dbReference type="InterPro" id="IPR050595">
    <property type="entry name" value="Bact_response_regulator"/>
</dbReference>
<dbReference type="Gene3D" id="3.40.50.2300">
    <property type="match status" value="1"/>
</dbReference>
<dbReference type="Pfam" id="PF00072">
    <property type="entry name" value="Response_reg"/>
    <property type="match status" value="1"/>
</dbReference>
<dbReference type="PANTHER" id="PTHR44591">
    <property type="entry name" value="STRESS RESPONSE REGULATOR PROTEIN 1"/>
    <property type="match status" value="1"/>
</dbReference>
<dbReference type="GO" id="GO:0000160">
    <property type="term" value="P:phosphorelay signal transduction system"/>
    <property type="evidence" value="ECO:0007669"/>
    <property type="project" value="InterPro"/>
</dbReference>
<organism evidence="4 5">
    <name type="scientific">candidate division WOR-1 bacterium RIFCSPLOWO2_02_FULL_46_20</name>
    <dbReference type="NCBI Taxonomy" id="1802567"/>
    <lineage>
        <taxon>Bacteria</taxon>
        <taxon>Bacillati</taxon>
        <taxon>Saganbacteria</taxon>
    </lineage>
</organism>
<comment type="caution">
    <text evidence="4">The sequence shown here is derived from an EMBL/GenBank/DDBJ whole genome shotgun (WGS) entry which is preliminary data.</text>
</comment>
<sequence>MQPKGESKITKPKILIIDDDDDLVAAMKMVLEHNSYQVVSASSGTEGLIKAKNGNPDLVILDVMMETSDSGFEVARKIRGEAGIAKVPILMVTAIKEKTGFDFSKEAGDKAWLPVDNYLEKPIRPDELVSKVAKLLNK</sequence>
<name>A0A1F4R8Y7_UNCSA</name>
<dbReference type="PROSITE" id="PS50110">
    <property type="entry name" value="RESPONSE_REGULATORY"/>
    <property type="match status" value="1"/>
</dbReference>
<dbReference type="PANTHER" id="PTHR44591:SF3">
    <property type="entry name" value="RESPONSE REGULATORY DOMAIN-CONTAINING PROTEIN"/>
    <property type="match status" value="1"/>
</dbReference>
<dbReference type="SUPFAM" id="SSF52172">
    <property type="entry name" value="CheY-like"/>
    <property type="match status" value="1"/>
</dbReference>
<reference evidence="4 5" key="1">
    <citation type="journal article" date="2016" name="Nat. Commun.">
        <title>Thousands of microbial genomes shed light on interconnected biogeochemical processes in an aquifer system.</title>
        <authorList>
            <person name="Anantharaman K."/>
            <person name="Brown C.T."/>
            <person name="Hug L.A."/>
            <person name="Sharon I."/>
            <person name="Castelle C.J."/>
            <person name="Probst A.J."/>
            <person name="Thomas B.C."/>
            <person name="Singh A."/>
            <person name="Wilkins M.J."/>
            <person name="Karaoz U."/>
            <person name="Brodie E.L."/>
            <person name="Williams K.H."/>
            <person name="Hubbard S.S."/>
            <person name="Banfield J.F."/>
        </authorList>
    </citation>
    <scope>NUCLEOTIDE SEQUENCE [LARGE SCALE GENOMIC DNA]</scope>
</reference>
<dbReference type="InterPro" id="IPR001789">
    <property type="entry name" value="Sig_transdc_resp-reg_receiver"/>
</dbReference>
<evidence type="ECO:0000256" key="1">
    <source>
        <dbReference type="ARBA" id="ARBA00022553"/>
    </source>
</evidence>